<evidence type="ECO:0000313" key="1">
    <source>
        <dbReference type="EMBL" id="KAJ7027058.1"/>
    </source>
</evidence>
<evidence type="ECO:0000313" key="2">
    <source>
        <dbReference type="Proteomes" id="UP001218188"/>
    </source>
</evidence>
<reference evidence="1" key="1">
    <citation type="submission" date="2023-03" db="EMBL/GenBank/DDBJ databases">
        <title>Massive genome expansion in bonnet fungi (Mycena s.s.) driven by repeated elements and novel gene families across ecological guilds.</title>
        <authorList>
            <consortium name="Lawrence Berkeley National Laboratory"/>
            <person name="Harder C.B."/>
            <person name="Miyauchi S."/>
            <person name="Viragh M."/>
            <person name="Kuo A."/>
            <person name="Thoen E."/>
            <person name="Andreopoulos B."/>
            <person name="Lu D."/>
            <person name="Skrede I."/>
            <person name="Drula E."/>
            <person name="Henrissat B."/>
            <person name="Morin E."/>
            <person name="Kohler A."/>
            <person name="Barry K."/>
            <person name="LaButti K."/>
            <person name="Morin E."/>
            <person name="Salamov A."/>
            <person name="Lipzen A."/>
            <person name="Mereny Z."/>
            <person name="Hegedus B."/>
            <person name="Baldrian P."/>
            <person name="Stursova M."/>
            <person name="Weitz H."/>
            <person name="Taylor A."/>
            <person name="Grigoriev I.V."/>
            <person name="Nagy L.G."/>
            <person name="Martin F."/>
            <person name="Kauserud H."/>
        </authorList>
    </citation>
    <scope>NUCLEOTIDE SEQUENCE</scope>
    <source>
        <strain evidence="1">CBHHK200</strain>
    </source>
</reference>
<name>A0AAD6SG56_9AGAR</name>
<accession>A0AAD6SG56</accession>
<organism evidence="1 2">
    <name type="scientific">Mycena alexandri</name>
    <dbReference type="NCBI Taxonomy" id="1745969"/>
    <lineage>
        <taxon>Eukaryota</taxon>
        <taxon>Fungi</taxon>
        <taxon>Dikarya</taxon>
        <taxon>Basidiomycota</taxon>
        <taxon>Agaricomycotina</taxon>
        <taxon>Agaricomycetes</taxon>
        <taxon>Agaricomycetidae</taxon>
        <taxon>Agaricales</taxon>
        <taxon>Marasmiineae</taxon>
        <taxon>Mycenaceae</taxon>
        <taxon>Mycena</taxon>
    </lineage>
</organism>
<protein>
    <submittedName>
        <fullName evidence="1">Uncharacterized protein</fullName>
    </submittedName>
</protein>
<keyword evidence="2" id="KW-1185">Reference proteome</keyword>
<proteinExistence type="predicted"/>
<gene>
    <name evidence="1" type="ORF">C8F04DRAFT_1123680</name>
</gene>
<dbReference type="AlphaFoldDB" id="A0AAD6SG56"/>
<comment type="caution">
    <text evidence="1">The sequence shown here is derived from an EMBL/GenBank/DDBJ whole genome shotgun (WGS) entry which is preliminary data.</text>
</comment>
<dbReference type="Proteomes" id="UP001218188">
    <property type="component" value="Unassembled WGS sequence"/>
</dbReference>
<sequence>MYLCRLLPPLRHHHRVSRVCARPGSRLLRTFTTKGNEATELIDDLYRDPADPDYMRHVWKDWHQTTVPLPASGACGCTHPGCSTPEIHTVWRTCSTAPGLLPAKLSLLFTTVDGHRSHCLFSRSEGGITFTTAGRRESGDARASLQGTTIFWDGV</sequence>
<dbReference type="EMBL" id="JARJCM010000130">
    <property type="protein sequence ID" value="KAJ7027058.1"/>
    <property type="molecule type" value="Genomic_DNA"/>
</dbReference>